<reference evidence="3" key="2">
    <citation type="submission" date="2024-04" db="EMBL/GenBank/DDBJ databases">
        <authorList>
            <person name="Chen Y."/>
            <person name="Shah S."/>
            <person name="Dougan E. K."/>
            <person name="Thang M."/>
            <person name="Chan C."/>
        </authorList>
    </citation>
    <scope>NUCLEOTIDE SEQUENCE [LARGE SCALE GENOMIC DNA]</scope>
</reference>
<organism evidence="2">
    <name type="scientific">Cladocopium goreaui</name>
    <dbReference type="NCBI Taxonomy" id="2562237"/>
    <lineage>
        <taxon>Eukaryota</taxon>
        <taxon>Sar</taxon>
        <taxon>Alveolata</taxon>
        <taxon>Dinophyceae</taxon>
        <taxon>Suessiales</taxon>
        <taxon>Symbiodiniaceae</taxon>
        <taxon>Cladocopium</taxon>
    </lineage>
</organism>
<dbReference type="Proteomes" id="UP001152797">
    <property type="component" value="Unassembled WGS sequence"/>
</dbReference>
<evidence type="ECO:0000256" key="1">
    <source>
        <dbReference type="SAM" id="Coils"/>
    </source>
</evidence>
<evidence type="ECO:0000313" key="4">
    <source>
        <dbReference type="Proteomes" id="UP001152797"/>
    </source>
</evidence>
<accession>A0A9P1CC25</accession>
<reference evidence="2" key="1">
    <citation type="submission" date="2022-10" db="EMBL/GenBank/DDBJ databases">
        <authorList>
            <person name="Chen Y."/>
            <person name="Dougan E. K."/>
            <person name="Chan C."/>
            <person name="Rhodes N."/>
            <person name="Thang M."/>
        </authorList>
    </citation>
    <scope>NUCLEOTIDE SEQUENCE</scope>
</reference>
<dbReference type="EMBL" id="CAMXCT020001176">
    <property type="protein sequence ID" value="CAL1140911.1"/>
    <property type="molecule type" value="Genomic_DNA"/>
</dbReference>
<comment type="caution">
    <text evidence="2">The sequence shown here is derived from an EMBL/GenBank/DDBJ whole genome shotgun (WGS) entry which is preliminary data.</text>
</comment>
<sequence length="132" mass="15170">MAIDSVEGNGNLSGAEKRAEKRRKIMAQLELCGLDKEANRLMVEASSSALSASNCQRLCQQLVRNVEVQQELAKLEDEEEAKKKDFEERLRKLEDLEVKWAAKQLLLQVRQRLEPLEPQVQRDAKPKPNEMR</sequence>
<dbReference type="EMBL" id="CAMXCT030001176">
    <property type="protein sequence ID" value="CAL4774848.1"/>
    <property type="molecule type" value="Genomic_DNA"/>
</dbReference>
<dbReference type="EMBL" id="CAMXCT010001176">
    <property type="protein sequence ID" value="CAI3987536.1"/>
    <property type="molecule type" value="Genomic_DNA"/>
</dbReference>
<feature type="coiled-coil region" evidence="1">
    <location>
        <begin position="65"/>
        <end position="96"/>
    </location>
</feature>
<name>A0A9P1CC25_9DINO</name>
<evidence type="ECO:0000313" key="3">
    <source>
        <dbReference type="EMBL" id="CAL1140911.1"/>
    </source>
</evidence>
<proteinExistence type="predicted"/>
<keyword evidence="1" id="KW-0175">Coiled coil</keyword>
<keyword evidence="4" id="KW-1185">Reference proteome</keyword>
<gene>
    <name evidence="2" type="ORF">C1SCF055_LOCUS14800</name>
</gene>
<evidence type="ECO:0000313" key="2">
    <source>
        <dbReference type="EMBL" id="CAI3987536.1"/>
    </source>
</evidence>
<protein>
    <submittedName>
        <fullName evidence="2">Uncharacterized protein</fullName>
    </submittedName>
</protein>
<dbReference type="AlphaFoldDB" id="A0A9P1CC25"/>